<dbReference type="EMBL" id="CASHSV030000615">
    <property type="protein sequence ID" value="CAJ2670933.1"/>
    <property type="molecule type" value="Genomic_DNA"/>
</dbReference>
<gene>
    <name evidence="1" type="ORF">MILVUS5_LOCUS34895</name>
</gene>
<proteinExistence type="predicted"/>
<comment type="caution">
    <text evidence="1">The sequence shown here is derived from an EMBL/GenBank/DDBJ whole genome shotgun (WGS) entry which is preliminary data.</text>
</comment>
<reference evidence="1" key="1">
    <citation type="submission" date="2023-10" db="EMBL/GenBank/DDBJ databases">
        <authorList>
            <person name="Rodriguez Cubillos JULIANA M."/>
            <person name="De Vega J."/>
        </authorList>
    </citation>
    <scope>NUCLEOTIDE SEQUENCE</scope>
</reference>
<name>A0ACB0LNI5_TRIPR</name>
<dbReference type="Proteomes" id="UP001177021">
    <property type="component" value="Unassembled WGS sequence"/>
</dbReference>
<evidence type="ECO:0000313" key="2">
    <source>
        <dbReference type="Proteomes" id="UP001177021"/>
    </source>
</evidence>
<keyword evidence="2" id="KW-1185">Reference proteome</keyword>
<evidence type="ECO:0000313" key="1">
    <source>
        <dbReference type="EMBL" id="CAJ2670933.1"/>
    </source>
</evidence>
<organism evidence="1 2">
    <name type="scientific">Trifolium pratense</name>
    <name type="common">Red clover</name>
    <dbReference type="NCBI Taxonomy" id="57577"/>
    <lineage>
        <taxon>Eukaryota</taxon>
        <taxon>Viridiplantae</taxon>
        <taxon>Streptophyta</taxon>
        <taxon>Embryophyta</taxon>
        <taxon>Tracheophyta</taxon>
        <taxon>Spermatophyta</taxon>
        <taxon>Magnoliopsida</taxon>
        <taxon>eudicotyledons</taxon>
        <taxon>Gunneridae</taxon>
        <taxon>Pentapetalae</taxon>
        <taxon>rosids</taxon>
        <taxon>fabids</taxon>
        <taxon>Fabales</taxon>
        <taxon>Fabaceae</taxon>
        <taxon>Papilionoideae</taxon>
        <taxon>50 kb inversion clade</taxon>
        <taxon>NPAAA clade</taxon>
        <taxon>Hologalegina</taxon>
        <taxon>IRL clade</taxon>
        <taxon>Trifolieae</taxon>
        <taxon>Trifolium</taxon>
    </lineage>
</organism>
<accession>A0ACB0LNI5</accession>
<protein>
    <submittedName>
        <fullName evidence="1">Uncharacterized protein</fullName>
    </submittedName>
</protein>
<sequence>MKKDCSKYASWREKKGNFLTFVCSEINLVSVPKDTWWVDSGATTHISMSMQGCLWSRPPSDAERFIYVGDGNKVAVEAIGTFRLLLKTGFHLDLVETFVAPSIRRNLISISILDKSGYTCSFGNNKFSLSYDSNVVGYGSLNDNLYMLDIECPYNKIMQVESHGTKRKLNENSAILWHKRLGHISKQRIQRLMSDGILGSLDLSDFQVCIQCIKGKQTNKRIFHAERAKDVLELIHTDICGPFPSGSWNGQRYFITFIDDYSRYGYLYLIHEKSQSLDVFKSFKAEVELQLGKKIKAIKSDRGGEYYGRYDGSGEQRPGPFALFLDECGIVPQYTMPGKPSMNGVAERRNRTLKDMVRSMISHSSLPESFWGEALKTAVYILNRVPSKAVAKTPYELWTGKKPSIRHLHIWGCPAEARPYRPHEGKLDAKTISCYFIGYAERSYGYKFYNPITRTIFETGNARFLEDVEFGGEGNIRSVVFDEETVTDNDQVFVPIVVPETDPEINNDVIPNIPQEQDNAEFLPQAPLIVQTQQPQELPLRRSTRERRCPISDDYVIFLQEHEDGIGLTEDDPINFSQAMRSSNSLKWIDAMKDEMKSMTDNDVWDLVKLPEGKKPIGCKWIFKTKRDSKGNIERYKARLVAKGFTQKEGIDYKETFSPVSSKDSLRIIMALVAHFDLELHQMDVKTAFLNGNIDETIYMVQPENFVSGDPKSMVCKLKKSIYGLKQASRQWYYKFHQVISSFGFEANPVDDCIYQKFSGSKFVFLVLYVDDILLASNNIGLLHETKRFLTKNFEMKDLGDASFVLGIRILRDRSQGILGLSQRSYIDTVLDRFSMKDSKPGDTPVARGDKFSLNQCPTTDLEKKEMHKVPYASAVGSLMYAQVCTRPDLAFIVGVLGRYLSNPGMQHWIAVKRVMRYLKRTRDFVLTYRKSDNLEIIGYSDSDYAGCPDSKRSTSGYIFLLAGGAVSWKSVKQSLVAPSTMAAEFVACFEASNHANWLRNFVTGLRIIGSIERPLKIYCDNSAAVLYSNNNMSSTKSKFIDIKYLVVKERVQEKQLLIEHIGTDLMLADPLTKGLTPKAFHGHVARMGLGFEIALD</sequence>